<protein>
    <submittedName>
        <fullName evidence="2">Uncharacterized protein</fullName>
    </submittedName>
</protein>
<dbReference type="EMBL" id="WMLF01000318">
    <property type="protein sequence ID" value="MBB1245647.1"/>
    <property type="molecule type" value="Genomic_DNA"/>
</dbReference>
<evidence type="ECO:0000313" key="3">
    <source>
        <dbReference type="Proteomes" id="UP000766698"/>
    </source>
</evidence>
<accession>A0ABR6EJY3</accession>
<feature type="transmembrane region" description="Helical" evidence="1">
    <location>
        <begin position="6"/>
        <end position="23"/>
    </location>
</feature>
<keyword evidence="1" id="KW-0472">Membrane</keyword>
<keyword evidence="1" id="KW-0812">Transmembrane</keyword>
<dbReference type="Proteomes" id="UP000766698">
    <property type="component" value="Unassembled WGS sequence"/>
</dbReference>
<evidence type="ECO:0000313" key="2">
    <source>
        <dbReference type="EMBL" id="MBB1245647.1"/>
    </source>
</evidence>
<proteinExistence type="predicted"/>
<feature type="transmembrane region" description="Helical" evidence="1">
    <location>
        <begin position="55"/>
        <end position="74"/>
    </location>
</feature>
<keyword evidence="3" id="KW-1185">Reference proteome</keyword>
<organism evidence="2 3">
    <name type="scientific">Streptomyces durbertensis</name>
    <dbReference type="NCBI Taxonomy" id="2448886"/>
    <lineage>
        <taxon>Bacteria</taxon>
        <taxon>Bacillati</taxon>
        <taxon>Actinomycetota</taxon>
        <taxon>Actinomycetes</taxon>
        <taxon>Kitasatosporales</taxon>
        <taxon>Streptomycetaceae</taxon>
        <taxon>Streptomyces</taxon>
    </lineage>
</organism>
<feature type="transmembrane region" description="Helical" evidence="1">
    <location>
        <begin position="30"/>
        <end position="49"/>
    </location>
</feature>
<keyword evidence="1" id="KW-1133">Transmembrane helix</keyword>
<sequence length="91" mass="9978">MAFVAIGYLLLWLAWTAAAGVRLRQARAAVVWPGCVLAINFSLLAWQMVTSLDGGTQGFFLFLLPSTLLASLRLNQALRQVRRGERGGETE</sequence>
<gene>
    <name evidence="2" type="ORF">GL263_19080</name>
</gene>
<reference evidence="3" key="1">
    <citation type="journal article" date="2020" name="Syst. Appl. Microbiol.">
        <title>Streptomyces alkaliterrae sp. nov., isolated from an alkaline soil, and emended descriptions of Streptomyces alkaliphilus, Streptomyces calidiresistens and Streptomyces durbertensis.</title>
        <authorList>
            <person name="Swiecimska M."/>
            <person name="Golinska P."/>
            <person name="Nouioui I."/>
            <person name="Wypij M."/>
            <person name="Rai M."/>
            <person name="Sangal V."/>
            <person name="Goodfellow M."/>
        </authorList>
    </citation>
    <scope>NUCLEOTIDE SEQUENCE [LARGE SCALE GENOMIC DNA]</scope>
    <source>
        <strain evidence="3">DSM 104538</strain>
    </source>
</reference>
<name>A0ABR6EJY3_9ACTN</name>
<evidence type="ECO:0000256" key="1">
    <source>
        <dbReference type="SAM" id="Phobius"/>
    </source>
</evidence>
<comment type="caution">
    <text evidence="2">The sequence shown here is derived from an EMBL/GenBank/DDBJ whole genome shotgun (WGS) entry which is preliminary data.</text>
</comment>